<protein>
    <recommendedName>
        <fullName evidence="3">Nuclease associated modular domain-containing protein</fullName>
    </recommendedName>
</protein>
<accession>A0A8J5HHV7</accession>
<evidence type="ECO:0000313" key="5">
    <source>
        <dbReference type="Proteomes" id="UP000734854"/>
    </source>
</evidence>
<dbReference type="PANTHER" id="PTHR34199">
    <property type="entry name" value="NUMOD3 MOTIF FAMILY PROTEIN, EXPRESSED"/>
    <property type="match status" value="1"/>
</dbReference>
<dbReference type="InterPro" id="IPR003611">
    <property type="entry name" value="NUMOD3"/>
</dbReference>
<dbReference type="EMBL" id="JACMSC010000006">
    <property type="protein sequence ID" value="KAG6517300.1"/>
    <property type="molecule type" value="Genomic_DNA"/>
</dbReference>
<feature type="compositionally biased region" description="Polar residues" evidence="1">
    <location>
        <begin position="516"/>
        <end position="526"/>
    </location>
</feature>
<dbReference type="Proteomes" id="UP000734854">
    <property type="component" value="Unassembled WGS sequence"/>
</dbReference>
<reference evidence="4 5" key="1">
    <citation type="submission" date="2020-08" db="EMBL/GenBank/DDBJ databases">
        <title>Plant Genome Project.</title>
        <authorList>
            <person name="Zhang R.-G."/>
        </authorList>
    </citation>
    <scope>NUCLEOTIDE SEQUENCE [LARGE SCALE GENOMIC DNA]</scope>
    <source>
        <tissue evidence="4">Rhizome</tissue>
    </source>
</reference>
<name>A0A8J5HHV7_ZINOF</name>
<gene>
    <name evidence="4" type="ORF">ZIOFF_020685</name>
</gene>
<keyword evidence="2" id="KW-0812">Transmembrane</keyword>
<dbReference type="GO" id="GO:0003677">
    <property type="term" value="F:DNA binding"/>
    <property type="evidence" value="ECO:0007669"/>
    <property type="project" value="InterPro"/>
</dbReference>
<evidence type="ECO:0000256" key="1">
    <source>
        <dbReference type="SAM" id="MobiDB-lite"/>
    </source>
</evidence>
<feature type="transmembrane region" description="Helical" evidence="2">
    <location>
        <begin position="107"/>
        <end position="129"/>
    </location>
</feature>
<dbReference type="PANTHER" id="PTHR34199:SF2">
    <property type="entry name" value="NUMOD3 MOTIF FAMILY PROTEIN, EXPRESSED"/>
    <property type="match status" value="1"/>
</dbReference>
<dbReference type="Pfam" id="PF07460">
    <property type="entry name" value="NUMOD3"/>
    <property type="match status" value="1"/>
</dbReference>
<keyword evidence="2" id="KW-0472">Membrane</keyword>
<keyword evidence="5" id="KW-1185">Reference proteome</keyword>
<evidence type="ECO:0000259" key="3">
    <source>
        <dbReference type="Pfam" id="PF07460"/>
    </source>
</evidence>
<feature type="region of interest" description="Disordered" evidence="1">
    <location>
        <begin position="445"/>
        <end position="465"/>
    </location>
</feature>
<feature type="region of interest" description="Disordered" evidence="1">
    <location>
        <begin position="503"/>
        <end position="561"/>
    </location>
</feature>
<feature type="compositionally biased region" description="Basic and acidic residues" evidence="1">
    <location>
        <begin position="746"/>
        <end position="757"/>
    </location>
</feature>
<organism evidence="4 5">
    <name type="scientific">Zingiber officinale</name>
    <name type="common">Ginger</name>
    <name type="synonym">Amomum zingiber</name>
    <dbReference type="NCBI Taxonomy" id="94328"/>
    <lineage>
        <taxon>Eukaryota</taxon>
        <taxon>Viridiplantae</taxon>
        <taxon>Streptophyta</taxon>
        <taxon>Embryophyta</taxon>
        <taxon>Tracheophyta</taxon>
        <taxon>Spermatophyta</taxon>
        <taxon>Magnoliopsida</taxon>
        <taxon>Liliopsida</taxon>
        <taxon>Zingiberales</taxon>
        <taxon>Zingiberaceae</taxon>
        <taxon>Zingiber</taxon>
    </lineage>
</organism>
<comment type="caution">
    <text evidence="4">The sequence shown here is derived from an EMBL/GenBank/DDBJ whole genome shotgun (WGS) entry which is preliminary data.</text>
</comment>
<feature type="domain" description="Nuclease associated modular" evidence="3">
    <location>
        <begin position="323"/>
        <end position="351"/>
    </location>
</feature>
<sequence length="802" mass="89456">MASSTATLFLLPPAIYDLRQRAKPKAAPPSSALRWNPLFLSCNRLPKCRFFPPPAQDNLGIVSSCSSSSDGVAEGEEIQRQKPKSGGGVSSLSSLLEAFSAPSGPPLVAVFLGVFLIAASPCAALLSAVSSFPCHLSYSSWCHTVLSSFHISSTQLENGRDNFVLSLLLMGSAAVTLVAGFFSDKPKLQVSTPDSFALALYWSFENEDKAILEESRSVRTDYFASQTFFKNQGDALGISSLKGRKFVMKWNNQHAKRQILQSLSLDDIRRSFMTAVATTSPRCLIPSDCDAKILLVSDSDVQEVQVELTNDEDEIDERERLRRARISKANKGNVPWNKGKKHSAETLRRIREGTKLAMQNPKVKMKLTTLGHAQSEETRAKIGAGVREGWRRRRQRLSVQDGCFFEWKNIIAESARKGSAGEYKLQWDSFNTQERQLKQEWLESIEKRKQMPKPKGNSRAPKSLEQRRKISEAILAKWTDQKHLVAIVSWEYRARVCSALNKYHSTSNPRERSQRKPSSTPRTSDTVPKKTTKSNSITKVNRSPKQVGSKTRKNSTPSYKDPMASYKFKILKKIKEQRTAKEAKDATEKAKLLIAEAEKVAKTLEMAAPKSSLAQASLMETRMLIAEARRSIEIIEAGTSTMQEFRDEKSLDSSGKLNHFQSSSWLPNTEKLDQRLVNGFHHPISTETRPKYMNFNKLSSETAVNGWTPSMATQSTEYMNVGLTLDTESVAKGVENSNGSFISRSKKYEADPSKGDSEAPGVETSLPTSTFPVKSKKRWFRGRLVEVEDDGVTGQDRIGKNK</sequence>
<proteinExistence type="predicted"/>
<feature type="compositionally biased region" description="Polar residues" evidence="1">
    <location>
        <begin position="533"/>
        <end position="558"/>
    </location>
</feature>
<feature type="region of interest" description="Disordered" evidence="1">
    <location>
        <begin position="743"/>
        <end position="769"/>
    </location>
</feature>
<feature type="transmembrane region" description="Helical" evidence="2">
    <location>
        <begin position="163"/>
        <end position="182"/>
    </location>
</feature>
<evidence type="ECO:0000256" key="2">
    <source>
        <dbReference type="SAM" id="Phobius"/>
    </source>
</evidence>
<keyword evidence="2" id="KW-1133">Transmembrane helix</keyword>
<dbReference type="AlphaFoldDB" id="A0A8J5HHV7"/>
<evidence type="ECO:0000313" key="4">
    <source>
        <dbReference type="EMBL" id="KAG6517300.1"/>
    </source>
</evidence>